<dbReference type="Gene3D" id="3.40.50.410">
    <property type="entry name" value="von Willebrand factor, type A domain"/>
    <property type="match status" value="2"/>
</dbReference>
<evidence type="ECO:0000313" key="4">
    <source>
        <dbReference type="EMBL" id="SHI66307.1"/>
    </source>
</evidence>
<organism evidence="4 5">
    <name type="scientific">Clostridium cavendishii DSM 21758</name>
    <dbReference type="NCBI Taxonomy" id="1121302"/>
    <lineage>
        <taxon>Bacteria</taxon>
        <taxon>Bacillati</taxon>
        <taxon>Bacillota</taxon>
        <taxon>Clostridia</taxon>
        <taxon>Eubacteriales</taxon>
        <taxon>Clostridiaceae</taxon>
        <taxon>Clostridium</taxon>
    </lineage>
</organism>
<feature type="compositionally biased region" description="Basic and acidic residues" evidence="1">
    <location>
        <begin position="892"/>
        <end position="933"/>
    </location>
</feature>
<dbReference type="Proteomes" id="UP000184310">
    <property type="component" value="Unassembled WGS sequence"/>
</dbReference>
<dbReference type="PANTHER" id="PTHR37947">
    <property type="entry name" value="BLL2462 PROTEIN"/>
    <property type="match status" value="1"/>
</dbReference>
<dbReference type="InterPro" id="IPR002035">
    <property type="entry name" value="VWF_A"/>
</dbReference>
<keyword evidence="5" id="KW-1185">Reference proteome</keyword>
<dbReference type="InterPro" id="IPR029062">
    <property type="entry name" value="Class_I_gatase-like"/>
</dbReference>
<feature type="domain" description="VWFA" evidence="3">
    <location>
        <begin position="407"/>
        <end position="582"/>
    </location>
</feature>
<feature type="transmembrane region" description="Helical" evidence="2">
    <location>
        <begin position="6"/>
        <end position="25"/>
    </location>
</feature>
<accession>A0A1M6CZ76</accession>
<dbReference type="InterPro" id="IPR010768">
    <property type="entry name" value="GATase1-like"/>
</dbReference>
<keyword evidence="2" id="KW-1133">Transmembrane helix</keyword>
<dbReference type="CDD" id="cd00198">
    <property type="entry name" value="vWFA"/>
    <property type="match status" value="1"/>
</dbReference>
<evidence type="ECO:0000256" key="1">
    <source>
        <dbReference type="SAM" id="MobiDB-lite"/>
    </source>
</evidence>
<dbReference type="EMBL" id="FQZB01000004">
    <property type="protein sequence ID" value="SHI66307.1"/>
    <property type="molecule type" value="Genomic_DNA"/>
</dbReference>
<gene>
    <name evidence="4" type="ORF">SAMN02745163_00594</name>
</gene>
<evidence type="ECO:0000313" key="5">
    <source>
        <dbReference type="Proteomes" id="UP000184310"/>
    </source>
</evidence>
<dbReference type="RefSeq" id="WP_072985131.1">
    <property type="nucleotide sequence ID" value="NZ_FQZB01000004.1"/>
</dbReference>
<sequence length="950" mass="106323">MSIEVTRLYALLLLPLLIGFLYYTTRKYKVKNKKGKSVLITRIIIFLLLTLALCDISLKINLKENSTIYLLDLSDSAKEFKGEGEKLISEAIENSPRGDKSAVIAFGENTAVEQFLTKNRNFKDATAIPTKTATNIENALNTALGIFDNQGGKRIVLITDGEENEGDMIKAVPSLKEQNVALKVYKINKQKQDEVYVEDLKIPENINLGEEFSIVVKIQSNVKTSGKLSLFSGREKKGEQQVEIERGTNTFVFKDKQLSGGFKDYKVSLSADKDTETKNNEYIAYTNVRAKSKVLLIEGKPGDAGGLESLLKASYVDYKKITPISAPRSLNELNEYKAVITCNVHKEDLSKEFLDNIEPYVKDYAGGFIATGGEDAYALGEYKDTALEKILPVNMDMKGKKEIPEISIVMVIDHSGSMSAGDGISKLNLAKEAATKAIDNLRTTDDVGVIAFDDSYDFVVKMQKANDKNAIKKSIGSIGDGGGTSIYPALEEAYKAQKESKAKIKHIILLTDGQDEFHEYDDLVKKLNDDKITLSTVAVGEDSDRRMLGILAEDSKGRSYYTDTNTDIPRIFAKEIFLSTKVYLNNRTFVPKITGNHSVLKNVVEDGKMPNLFGYVGTSKKDKAINVLSSDEDDPILSLWQYGLGKTVAWTSDMSGKWSGEFLTWNKNLQLWRNIVDYAITNYDGDNSLKITQEGNYAKIEYTLKDGEKAGKVTGVYNSSQGEKGDFNLDEVEPGKYETKVKLKDFDFYNFNVRKEVNGSVESSKSSALAMQYSKEYKILQNNENLEGLVNDAEGSFIKSAEDIFKGKIKNEASKTNLTTLFTILAMLLFLIDVAYRRLNIDLSKVFKKLGLVKLKSKFRKRSEKQFELKKAKNKGKPTNENSKKIINKAKVNLESDNRQDSKEDSMKKESIEVNKEQKKIVKKESSKSKNTLDTKALLKKKQDRNGREV</sequence>
<keyword evidence="2" id="KW-0812">Transmembrane</keyword>
<dbReference type="Pfam" id="PF07090">
    <property type="entry name" value="GATase1_like"/>
    <property type="match status" value="1"/>
</dbReference>
<dbReference type="Pfam" id="PF00092">
    <property type="entry name" value="VWA"/>
    <property type="match status" value="2"/>
</dbReference>
<dbReference type="PROSITE" id="PS50234">
    <property type="entry name" value="VWFA"/>
    <property type="match status" value="1"/>
</dbReference>
<dbReference type="OrthoDB" id="9781333at2"/>
<evidence type="ECO:0000259" key="3">
    <source>
        <dbReference type="PROSITE" id="PS50234"/>
    </source>
</evidence>
<feature type="transmembrane region" description="Helical" evidence="2">
    <location>
        <begin position="37"/>
        <end position="58"/>
    </location>
</feature>
<dbReference type="PANTHER" id="PTHR37947:SF2">
    <property type="entry name" value="VON WILLEBRAND FACTOR TYPE A"/>
    <property type="match status" value="1"/>
</dbReference>
<protein>
    <submittedName>
        <fullName evidence="4">von Willebrand factor type A domain-containing protein</fullName>
    </submittedName>
</protein>
<dbReference type="SMART" id="SM00327">
    <property type="entry name" value="VWA"/>
    <property type="match status" value="2"/>
</dbReference>
<dbReference type="SUPFAM" id="SSF52317">
    <property type="entry name" value="Class I glutamine amidotransferase-like"/>
    <property type="match status" value="1"/>
</dbReference>
<feature type="region of interest" description="Disordered" evidence="1">
    <location>
        <begin position="868"/>
        <end position="950"/>
    </location>
</feature>
<dbReference type="AlphaFoldDB" id="A0A1M6CZ76"/>
<proteinExistence type="predicted"/>
<dbReference type="STRING" id="1121302.SAMN02745163_00594"/>
<reference evidence="4 5" key="1">
    <citation type="submission" date="2016-11" db="EMBL/GenBank/DDBJ databases">
        <authorList>
            <person name="Jaros S."/>
            <person name="Januszkiewicz K."/>
            <person name="Wedrychowicz H."/>
        </authorList>
    </citation>
    <scope>NUCLEOTIDE SEQUENCE [LARGE SCALE GENOMIC DNA]</scope>
    <source>
        <strain evidence="4 5">DSM 21758</strain>
    </source>
</reference>
<dbReference type="Gene3D" id="3.40.50.880">
    <property type="match status" value="1"/>
</dbReference>
<dbReference type="SUPFAM" id="SSF53300">
    <property type="entry name" value="vWA-like"/>
    <property type="match status" value="2"/>
</dbReference>
<dbReference type="InterPro" id="IPR036465">
    <property type="entry name" value="vWFA_dom_sf"/>
</dbReference>
<name>A0A1M6CZ76_9CLOT</name>
<keyword evidence="2" id="KW-0472">Membrane</keyword>
<evidence type="ECO:0000256" key="2">
    <source>
        <dbReference type="SAM" id="Phobius"/>
    </source>
</evidence>